<keyword evidence="6" id="KW-1185">Reference proteome</keyword>
<dbReference type="OrthoDB" id="192696at2"/>
<organism evidence="5 6">
    <name type="scientific">Piscinibacter gummiphilus</name>
    <dbReference type="NCBI Taxonomy" id="946333"/>
    <lineage>
        <taxon>Bacteria</taxon>
        <taxon>Pseudomonadati</taxon>
        <taxon>Pseudomonadota</taxon>
        <taxon>Betaproteobacteria</taxon>
        <taxon>Burkholderiales</taxon>
        <taxon>Sphaerotilaceae</taxon>
        <taxon>Piscinibacter</taxon>
    </lineage>
</organism>
<dbReference type="GO" id="GO:0003847">
    <property type="term" value="F:1-alkyl-2-acetylglycerophosphocholine esterase activity"/>
    <property type="evidence" value="ECO:0007669"/>
    <property type="project" value="TreeGrafter"/>
</dbReference>
<proteinExistence type="predicted"/>
<dbReference type="SUPFAM" id="SSF53474">
    <property type="entry name" value="alpha/beta-Hydrolases"/>
    <property type="match status" value="1"/>
</dbReference>
<dbReference type="Proteomes" id="UP000193427">
    <property type="component" value="Chromosome"/>
</dbReference>
<dbReference type="KEGG" id="rgu:A4W93_05500"/>
<evidence type="ECO:0000313" key="5">
    <source>
        <dbReference type="EMBL" id="ARN19410.1"/>
    </source>
</evidence>
<dbReference type="AlphaFoldDB" id="A0A1W6L5G0"/>
<gene>
    <name evidence="5" type="ORF">A4W93_05500</name>
</gene>
<feature type="domain" description="Dienelactone hydrolase" evidence="4">
    <location>
        <begin position="77"/>
        <end position="179"/>
    </location>
</feature>
<dbReference type="Pfam" id="PF01738">
    <property type="entry name" value="DLH"/>
    <property type="match status" value="1"/>
</dbReference>
<dbReference type="PIRSF" id="PIRSF031982">
    <property type="entry name" value="UCP031982_abhydr"/>
    <property type="match status" value="1"/>
</dbReference>
<protein>
    <recommendedName>
        <fullName evidence="4">Dienelactone hydrolase domain-containing protein</fullName>
    </recommendedName>
</protein>
<evidence type="ECO:0000259" key="4">
    <source>
        <dbReference type="Pfam" id="PF01738"/>
    </source>
</evidence>
<name>A0A1W6L5G0_9BURK</name>
<dbReference type="RefSeq" id="WP_085749668.1">
    <property type="nucleotide sequence ID" value="NZ_BSPR01000002.1"/>
</dbReference>
<dbReference type="InterPro" id="IPR016986">
    <property type="entry name" value="UCP031982_abhydr"/>
</dbReference>
<dbReference type="PROSITE" id="PS51257">
    <property type="entry name" value="PROKAR_LIPOPROTEIN"/>
    <property type="match status" value="1"/>
</dbReference>
<evidence type="ECO:0000313" key="6">
    <source>
        <dbReference type="Proteomes" id="UP000193427"/>
    </source>
</evidence>
<evidence type="ECO:0000256" key="1">
    <source>
        <dbReference type="ARBA" id="ARBA00022801"/>
    </source>
</evidence>
<dbReference type="EMBL" id="CP015118">
    <property type="protein sequence ID" value="ARN19410.1"/>
    <property type="molecule type" value="Genomic_DNA"/>
</dbReference>
<reference evidence="5 6" key="1">
    <citation type="submission" date="2016-04" db="EMBL/GenBank/DDBJ databases">
        <title>Complete genome sequence of natural rubber-degrading, novel Gram-negative bacterium, Rhizobacter gummiphilus strain NS21.</title>
        <authorList>
            <person name="Tabata M."/>
            <person name="Kasai D."/>
            <person name="Fukuda M."/>
        </authorList>
    </citation>
    <scope>NUCLEOTIDE SEQUENCE [LARGE SCALE GENOMIC DNA]</scope>
    <source>
        <strain evidence="5 6">NS21</strain>
    </source>
</reference>
<dbReference type="GO" id="GO:0016042">
    <property type="term" value="P:lipid catabolic process"/>
    <property type="evidence" value="ECO:0007669"/>
    <property type="project" value="UniProtKB-KW"/>
</dbReference>
<sequence>MHIRHLPRLAATLALALLSAAACAAEAGYERVKVPDGDQPPLDTAIWYPTTAEARSTDLGPFTLPIAMGAPVVGKGLPLIVMSHGNGGSALSHHDTAVALAQAGYVVAAVTHTGDNHADRSREVSMADRPRHVSRAIDFVLTQWRAKPQVDPARVGVFGFSSGGFTAVAVAGGVADLARVGPHCQAHPRDYACLVIAKDPAGAIAAGTGGPLSGRDPRVRAAVVAAPALGFTFSRESLAGITLPVQLWRADADTVLPSPWYAEPVRDGLGTPPEYHPVPDAGHFDFLAPCTLRFSLMAPPLCSSQAGFDRAAFHREFNAAVVAFFGRTLAP</sequence>
<keyword evidence="2" id="KW-0442">Lipid degradation</keyword>
<keyword evidence="3" id="KW-0443">Lipid metabolism</keyword>
<evidence type="ECO:0000256" key="3">
    <source>
        <dbReference type="ARBA" id="ARBA00023098"/>
    </source>
</evidence>
<keyword evidence="1" id="KW-0378">Hydrolase</keyword>
<evidence type="ECO:0000256" key="2">
    <source>
        <dbReference type="ARBA" id="ARBA00022963"/>
    </source>
</evidence>
<dbReference type="STRING" id="946333.A4W93_05500"/>
<dbReference type="PANTHER" id="PTHR10272">
    <property type="entry name" value="PLATELET-ACTIVATING FACTOR ACETYLHYDROLASE"/>
    <property type="match status" value="1"/>
</dbReference>
<dbReference type="InterPro" id="IPR002925">
    <property type="entry name" value="Dienelactn_hydro"/>
</dbReference>
<dbReference type="Gene3D" id="3.40.50.1820">
    <property type="entry name" value="alpha/beta hydrolase"/>
    <property type="match status" value="1"/>
</dbReference>
<accession>A0A1W6L5G0</accession>
<dbReference type="PANTHER" id="PTHR10272:SF0">
    <property type="entry name" value="PLATELET-ACTIVATING FACTOR ACETYLHYDROLASE"/>
    <property type="match status" value="1"/>
</dbReference>
<dbReference type="InterPro" id="IPR029058">
    <property type="entry name" value="AB_hydrolase_fold"/>
</dbReference>